<dbReference type="InterPro" id="IPR003661">
    <property type="entry name" value="HisK_dim/P_dom"/>
</dbReference>
<feature type="transmembrane region" description="Helical" evidence="5">
    <location>
        <begin position="291"/>
        <end position="310"/>
    </location>
</feature>
<dbReference type="SMART" id="SM00387">
    <property type="entry name" value="HATPase_c"/>
    <property type="match status" value="1"/>
</dbReference>
<gene>
    <name evidence="8" type="ORF">AOQ72_06235</name>
</gene>
<proteinExistence type="predicted"/>
<dbReference type="CDD" id="cd12915">
    <property type="entry name" value="PDC2_DGC_like"/>
    <property type="match status" value="1"/>
</dbReference>
<dbReference type="EC" id="2.7.13.3" evidence="2"/>
<keyword evidence="5" id="KW-0812">Transmembrane</keyword>
<dbReference type="PRINTS" id="PR00344">
    <property type="entry name" value="BCTRLSENSOR"/>
</dbReference>
<evidence type="ECO:0000259" key="7">
    <source>
        <dbReference type="PROSITE" id="PS50110"/>
    </source>
</evidence>
<dbReference type="InterPro" id="IPR005467">
    <property type="entry name" value="His_kinase_dom"/>
</dbReference>
<dbReference type="Gene3D" id="3.40.50.2300">
    <property type="match status" value="1"/>
</dbReference>
<evidence type="ECO:0000256" key="2">
    <source>
        <dbReference type="ARBA" id="ARBA00012438"/>
    </source>
</evidence>
<dbReference type="PROSITE" id="PS50110">
    <property type="entry name" value="RESPONSE_REGULATORY"/>
    <property type="match status" value="1"/>
</dbReference>
<dbReference type="STRING" id="108015.GA0061099_1002408"/>
<dbReference type="Gene3D" id="1.10.287.130">
    <property type="match status" value="1"/>
</dbReference>
<dbReference type="Pfam" id="PF02518">
    <property type="entry name" value="HATPase_c"/>
    <property type="match status" value="1"/>
</dbReference>
<dbReference type="SUPFAM" id="SSF52172">
    <property type="entry name" value="CheY-like"/>
    <property type="match status" value="1"/>
</dbReference>
<keyword evidence="5" id="KW-1133">Transmembrane helix</keyword>
<protein>
    <recommendedName>
        <fullName evidence="2">histidine kinase</fullName>
        <ecNumber evidence="2">2.7.13.3</ecNumber>
    </recommendedName>
</protein>
<dbReference type="PANTHER" id="PTHR43065">
    <property type="entry name" value="SENSOR HISTIDINE KINASE"/>
    <property type="match status" value="1"/>
</dbReference>
<feature type="modified residue" description="4-aspartylphosphate" evidence="4">
    <location>
        <position position="641"/>
    </location>
</feature>
<dbReference type="InterPro" id="IPR036890">
    <property type="entry name" value="HATPase_C_sf"/>
</dbReference>
<dbReference type="Gene3D" id="3.30.565.10">
    <property type="entry name" value="Histidine kinase-like ATPase, C-terminal domain"/>
    <property type="match status" value="1"/>
</dbReference>
<dbReference type="InterPro" id="IPR001789">
    <property type="entry name" value="Sig_transdc_resp-reg_receiver"/>
</dbReference>
<dbReference type="InterPro" id="IPR011006">
    <property type="entry name" value="CheY-like_superfamily"/>
</dbReference>
<evidence type="ECO:0000256" key="3">
    <source>
        <dbReference type="ARBA" id="ARBA00022553"/>
    </source>
</evidence>
<reference evidence="8 9" key="1">
    <citation type="submission" date="2015-09" db="EMBL/GenBank/DDBJ databases">
        <title>Draft Genome Sequence of the Strain BR 3267 (Bradyrhizobium yuanmingense) recommended as inoculant for cowpea in Brazil.</title>
        <authorList>
            <person name="Simoes-Araujo J.L."/>
            <person name="Zilli J.E."/>
        </authorList>
    </citation>
    <scope>NUCLEOTIDE SEQUENCE [LARGE SCALE GENOMIC DNA]</scope>
    <source>
        <strain evidence="8 9">BR3267</strain>
    </source>
</reference>
<dbReference type="AlphaFoldDB" id="A0A0R3CYP2"/>
<dbReference type="PROSITE" id="PS50109">
    <property type="entry name" value="HIS_KIN"/>
    <property type="match status" value="1"/>
</dbReference>
<dbReference type="InterPro" id="IPR004358">
    <property type="entry name" value="Sig_transdc_His_kin-like_C"/>
</dbReference>
<evidence type="ECO:0000313" key="9">
    <source>
        <dbReference type="Proteomes" id="UP000051380"/>
    </source>
</evidence>
<dbReference type="PANTHER" id="PTHR43065:SF49">
    <property type="entry name" value="HISTIDINE KINASE"/>
    <property type="match status" value="1"/>
</dbReference>
<dbReference type="Pfam" id="PF00072">
    <property type="entry name" value="Response_reg"/>
    <property type="match status" value="1"/>
</dbReference>
<evidence type="ECO:0000256" key="1">
    <source>
        <dbReference type="ARBA" id="ARBA00000085"/>
    </source>
</evidence>
<dbReference type="SMART" id="SM00448">
    <property type="entry name" value="REC"/>
    <property type="match status" value="1"/>
</dbReference>
<evidence type="ECO:0000259" key="6">
    <source>
        <dbReference type="PROSITE" id="PS50109"/>
    </source>
</evidence>
<dbReference type="Pfam" id="PF00512">
    <property type="entry name" value="HisKA"/>
    <property type="match status" value="1"/>
</dbReference>
<dbReference type="SUPFAM" id="SSF47384">
    <property type="entry name" value="Homodimeric domain of signal transducing histidine kinase"/>
    <property type="match status" value="1"/>
</dbReference>
<dbReference type="InterPro" id="IPR036097">
    <property type="entry name" value="HisK_dim/P_sf"/>
</dbReference>
<dbReference type="GO" id="GO:0000155">
    <property type="term" value="F:phosphorelay sensor kinase activity"/>
    <property type="evidence" value="ECO:0007669"/>
    <property type="project" value="InterPro"/>
</dbReference>
<dbReference type="Gene3D" id="3.30.450.20">
    <property type="entry name" value="PAS domain"/>
    <property type="match status" value="2"/>
</dbReference>
<organism evidence="8 9">
    <name type="scientific">Bradyrhizobium yuanmingense</name>
    <dbReference type="NCBI Taxonomy" id="108015"/>
    <lineage>
        <taxon>Bacteria</taxon>
        <taxon>Pseudomonadati</taxon>
        <taxon>Pseudomonadota</taxon>
        <taxon>Alphaproteobacteria</taxon>
        <taxon>Hyphomicrobiales</taxon>
        <taxon>Nitrobacteraceae</taxon>
        <taxon>Bradyrhizobium</taxon>
    </lineage>
</organism>
<dbReference type="SUPFAM" id="SSF55874">
    <property type="entry name" value="ATPase domain of HSP90 chaperone/DNA topoisomerase II/histidine kinase"/>
    <property type="match status" value="1"/>
</dbReference>
<feature type="domain" description="Histidine kinase" evidence="6">
    <location>
        <begin position="345"/>
        <end position="568"/>
    </location>
</feature>
<dbReference type="OrthoDB" id="9796100at2"/>
<dbReference type="RefSeq" id="WP_057025854.1">
    <property type="nucleotide sequence ID" value="NZ_LJYF01000002.1"/>
</dbReference>
<dbReference type="CDD" id="cd00156">
    <property type="entry name" value="REC"/>
    <property type="match status" value="1"/>
</dbReference>
<feature type="domain" description="Response regulatory" evidence="7">
    <location>
        <begin position="590"/>
        <end position="703"/>
    </location>
</feature>
<dbReference type="CDD" id="cd12914">
    <property type="entry name" value="PDC1_DGC_like"/>
    <property type="match status" value="1"/>
</dbReference>
<keyword evidence="8" id="KW-0418">Kinase</keyword>
<evidence type="ECO:0000256" key="5">
    <source>
        <dbReference type="SAM" id="Phobius"/>
    </source>
</evidence>
<evidence type="ECO:0000313" key="8">
    <source>
        <dbReference type="EMBL" id="KRQ02679.1"/>
    </source>
</evidence>
<keyword evidence="8" id="KW-0808">Transferase</keyword>
<dbReference type="CDD" id="cd00082">
    <property type="entry name" value="HisKA"/>
    <property type="match status" value="1"/>
</dbReference>
<dbReference type="InterPro" id="IPR003594">
    <property type="entry name" value="HATPase_dom"/>
</dbReference>
<sequence length="714" mass="77743">MQRAQRNSLRLLQWMMAASLALPIALFVVAAAISYTSTNDTADREIERTVDVAHEHALKVFETIDRSLAELNEVVRGLPDGIIREREPTLHRRLKRLTDSLPQLKSAWIFDANGKALVNSLVSPPPDLSFADRDYFYSHVDQSIGTFIGTALTPRPPYQGARFFGVSRRRESDEGRFIGVIQASVLPEYFESFYARIGTDPGSFFAMGRTDGAMLAHFPRLDHELRLDPTGPVGQKIATQPVHGLITVAWPSDGIERRIAYRRVAEYPIYVSAGLETSAIRARWLATIGQHLVFGIPATALLFLLLVLALRRTQHLQAEAAKRREAEEALKHSQRLEALGQLTGGVAHDFNNLLTVIRASVDLLNRPQLTEERRQRYITAIADSVARAAKLTSQLLAFARRQTLKPEVFDVGARVQSLHDMLATLLGPAIEIVMQLPAEPCLVNADASQFETALINMATNARDAMQGQGRIVFKVEATTTVPDALVQLSASPDHGFVRVTVSDTGVGIPAARLGRIFEPFFTTKQVGRGTGLGLSQVFGFARQSGGEVTVASEVGHGSTFSLYLPRVPPGLLPQRQAPNTAPAVAGSGMSVLVVEDNIELANFAADGLTELGYSITLVDNAADALAELVVDADRFDVVFSDVVMPGMTGLDLAQAIRERGLGVPVVLTTGYSQALSQEGTGGCDLVQKPYSIEELSRVLHRAARIRHVRDGAAE</sequence>
<accession>A0A0R3CYP2</accession>
<name>A0A0R3CYP2_9BRAD</name>
<dbReference type="Proteomes" id="UP000051380">
    <property type="component" value="Unassembled WGS sequence"/>
</dbReference>
<comment type="caution">
    <text evidence="8">The sequence shown here is derived from an EMBL/GenBank/DDBJ whole genome shotgun (WGS) entry which is preliminary data.</text>
</comment>
<evidence type="ECO:0000256" key="4">
    <source>
        <dbReference type="PROSITE-ProRule" id="PRU00169"/>
    </source>
</evidence>
<keyword evidence="3 4" id="KW-0597">Phosphoprotein</keyword>
<comment type="catalytic activity">
    <reaction evidence="1">
        <text>ATP + protein L-histidine = ADP + protein N-phospho-L-histidine.</text>
        <dbReference type="EC" id="2.7.13.3"/>
    </reaction>
</comment>
<dbReference type="EMBL" id="LJYF01000002">
    <property type="protein sequence ID" value="KRQ02679.1"/>
    <property type="molecule type" value="Genomic_DNA"/>
</dbReference>
<dbReference type="SMART" id="SM00388">
    <property type="entry name" value="HisKA"/>
    <property type="match status" value="1"/>
</dbReference>
<keyword evidence="5" id="KW-0472">Membrane</keyword>